<dbReference type="GO" id="GO:0006094">
    <property type="term" value="P:gluconeogenesis"/>
    <property type="evidence" value="ECO:0007669"/>
    <property type="project" value="UniProtKB-UniPathway"/>
</dbReference>
<dbReference type="InterPro" id="IPR035990">
    <property type="entry name" value="TIM_sf"/>
</dbReference>
<evidence type="ECO:0000256" key="3">
    <source>
        <dbReference type="RuleBase" id="RU363013"/>
    </source>
</evidence>
<dbReference type="AlphaFoldDB" id="A0A1G1WCT5"/>
<evidence type="ECO:0000313" key="5">
    <source>
        <dbReference type="Proteomes" id="UP000176389"/>
    </source>
</evidence>
<dbReference type="Pfam" id="PF00121">
    <property type="entry name" value="TIM"/>
    <property type="match status" value="1"/>
</dbReference>
<dbReference type="Gene3D" id="3.20.20.70">
    <property type="entry name" value="Aldolase class I"/>
    <property type="match status" value="1"/>
</dbReference>
<dbReference type="GO" id="GO:0004807">
    <property type="term" value="F:triose-phosphate isomerase activity"/>
    <property type="evidence" value="ECO:0007669"/>
    <property type="project" value="UniProtKB-EC"/>
</dbReference>
<dbReference type="InterPro" id="IPR000652">
    <property type="entry name" value="Triosephosphate_isomerase"/>
</dbReference>
<reference evidence="4 5" key="1">
    <citation type="journal article" date="2016" name="Nat. Commun.">
        <title>Thousands of microbial genomes shed light on interconnected biogeochemical processes in an aquifer system.</title>
        <authorList>
            <person name="Anantharaman K."/>
            <person name="Brown C.T."/>
            <person name="Hug L.A."/>
            <person name="Sharon I."/>
            <person name="Castelle C.J."/>
            <person name="Probst A.J."/>
            <person name="Thomas B.C."/>
            <person name="Singh A."/>
            <person name="Wilkins M.J."/>
            <person name="Karaoz U."/>
            <person name="Brodie E.L."/>
            <person name="Williams K.H."/>
            <person name="Hubbard S.S."/>
            <person name="Banfield J.F."/>
        </authorList>
    </citation>
    <scope>NUCLEOTIDE SEQUENCE [LARGE SCALE GENOMIC DNA]</scope>
</reference>
<dbReference type="InterPro" id="IPR013785">
    <property type="entry name" value="Aldolase_TIM"/>
</dbReference>
<comment type="catalytic activity">
    <reaction evidence="3">
        <text>D-glyceraldehyde 3-phosphate = dihydroxyacetone phosphate</text>
        <dbReference type="Rhea" id="RHEA:18585"/>
        <dbReference type="ChEBI" id="CHEBI:57642"/>
        <dbReference type="ChEBI" id="CHEBI:59776"/>
        <dbReference type="EC" id="5.3.1.1"/>
    </reaction>
</comment>
<comment type="subcellular location">
    <subcellularLocation>
        <location evidence="3">Cytoplasm</location>
    </subcellularLocation>
</comment>
<dbReference type="Proteomes" id="UP000176389">
    <property type="component" value="Unassembled WGS sequence"/>
</dbReference>
<dbReference type="GO" id="GO:0046166">
    <property type="term" value="P:glyceraldehyde-3-phosphate biosynthetic process"/>
    <property type="evidence" value="ECO:0007669"/>
    <property type="project" value="TreeGrafter"/>
</dbReference>
<name>A0A1G1WCT5_9BACT</name>
<dbReference type="CDD" id="cd00311">
    <property type="entry name" value="TIM"/>
    <property type="match status" value="1"/>
</dbReference>
<keyword evidence="3" id="KW-0963">Cytoplasm</keyword>
<comment type="caution">
    <text evidence="4">The sequence shown here is derived from an EMBL/GenBank/DDBJ whole genome shotgun (WGS) entry which is preliminary data.</text>
</comment>
<sequence length="241" mass="26835">MREKPLVIANWKATKTTQETIDWIRRAKTDLEEIDWVDTVVCPPFSSLSAAFSYFKDTNIKVGAQDVSKFRKGAYTGEVTVEMLKNLANYCIVGHSERRKYFNESDDDVIQKVKLLLESKITPVLCVSDLRQLDSYLQRGKEVVEAAERIVFVYEPPGAISDGSTYRPENPETADENAGKIGEKIGKKITTLYGGSVNTENAYLFFSQESIDGGLVGQASTDAQVFLELLKSIRSNTARGA</sequence>
<organism evidence="4 5">
    <name type="scientific">Candidatus Woykebacteria bacterium RBG_16_43_9</name>
    <dbReference type="NCBI Taxonomy" id="1802596"/>
    <lineage>
        <taxon>Bacteria</taxon>
        <taxon>Candidatus Woykeibacteriota</taxon>
    </lineage>
</organism>
<dbReference type="SUPFAM" id="SSF51351">
    <property type="entry name" value="Triosephosphate isomerase (TIM)"/>
    <property type="match status" value="1"/>
</dbReference>
<protein>
    <recommendedName>
        <fullName evidence="3">Triosephosphate isomerase</fullName>
        <ecNumber evidence="3">5.3.1.1</ecNumber>
    </recommendedName>
</protein>
<keyword evidence="3" id="KW-0324">Glycolysis</keyword>
<evidence type="ECO:0000313" key="4">
    <source>
        <dbReference type="EMBL" id="OGY25506.1"/>
    </source>
</evidence>
<dbReference type="PANTHER" id="PTHR21139:SF42">
    <property type="entry name" value="TRIOSEPHOSPHATE ISOMERASE"/>
    <property type="match status" value="1"/>
</dbReference>
<proteinExistence type="inferred from homology"/>
<comment type="similarity">
    <text evidence="1 3">Belongs to the triosephosphate isomerase family.</text>
</comment>
<dbReference type="GO" id="GO:0019563">
    <property type="term" value="P:glycerol catabolic process"/>
    <property type="evidence" value="ECO:0007669"/>
    <property type="project" value="TreeGrafter"/>
</dbReference>
<dbReference type="UniPathway" id="UPA00109">
    <property type="reaction ID" value="UER00189"/>
</dbReference>
<dbReference type="GO" id="GO:0005829">
    <property type="term" value="C:cytosol"/>
    <property type="evidence" value="ECO:0007669"/>
    <property type="project" value="TreeGrafter"/>
</dbReference>
<dbReference type="PANTHER" id="PTHR21139">
    <property type="entry name" value="TRIOSEPHOSPHATE ISOMERASE"/>
    <property type="match status" value="1"/>
</dbReference>
<keyword evidence="2 3" id="KW-0413">Isomerase</keyword>
<dbReference type="PROSITE" id="PS51440">
    <property type="entry name" value="TIM_2"/>
    <property type="match status" value="1"/>
</dbReference>
<evidence type="ECO:0000256" key="2">
    <source>
        <dbReference type="ARBA" id="ARBA00023235"/>
    </source>
</evidence>
<comment type="pathway">
    <text evidence="3">Carbohydrate degradation; glycolysis; D-glyceraldehyde 3-phosphate from glycerone phosphate: step 1/1.</text>
</comment>
<dbReference type="EC" id="5.3.1.1" evidence="3"/>
<comment type="subunit">
    <text evidence="3">Homodimer.</text>
</comment>
<dbReference type="GO" id="GO:0006096">
    <property type="term" value="P:glycolytic process"/>
    <property type="evidence" value="ECO:0007669"/>
    <property type="project" value="UniProtKB-UniPathway"/>
</dbReference>
<dbReference type="EMBL" id="MHCS01000045">
    <property type="protein sequence ID" value="OGY25506.1"/>
    <property type="molecule type" value="Genomic_DNA"/>
</dbReference>
<accession>A0A1G1WCT5</accession>
<comment type="pathway">
    <text evidence="3">Carbohydrate biosynthesis; gluconeogenesis.</text>
</comment>
<keyword evidence="3" id="KW-0312">Gluconeogenesis</keyword>
<dbReference type="UniPathway" id="UPA00138"/>
<gene>
    <name evidence="4" type="ORF">A2Z11_03710</name>
</gene>
<dbReference type="STRING" id="1802596.A2Z11_03710"/>
<evidence type="ECO:0000256" key="1">
    <source>
        <dbReference type="ARBA" id="ARBA00007422"/>
    </source>
</evidence>